<dbReference type="GO" id="GO:0050071">
    <property type="term" value="F:phosphatidylglycerol lysyltransferase activity"/>
    <property type="evidence" value="ECO:0007669"/>
    <property type="project" value="UniProtKB-EC"/>
</dbReference>
<keyword evidence="19" id="KW-0648">Protein biosynthesis</keyword>
<evidence type="ECO:0000256" key="9">
    <source>
        <dbReference type="ARBA" id="ARBA00022741"/>
    </source>
</evidence>
<organism evidence="23 24">
    <name type="scientific">Rothia mucilaginosa</name>
    <dbReference type="NCBI Taxonomy" id="43675"/>
    <lineage>
        <taxon>Bacteria</taxon>
        <taxon>Bacillati</taxon>
        <taxon>Actinomycetota</taxon>
        <taxon>Actinomycetes</taxon>
        <taxon>Micrococcales</taxon>
        <taxon>Micrococcaceae</taxon>
        <taxon>Rothia</taxon>
    </lineage>
</organism>
<keyword evidence="12" id="KW-0443">Lipid metabolism</keyword>
<dbReference type="InterPro" id="IPR045864">
    <property type="entry name" value="aa-tRNA-synth_II/BPL/LPL"/>
</dbReference>
<comment type="subunit">
    <text evidence="19">Homodimer.</text>
</comment>
<evidence type="ECO:0000256" key="7">
    <source>
        <dbReference type="ARBA" id="ARBA00022692"/>
    </source>
</evidence>
<dbReference type="PANTHER" id="PTHR42918:SF15">
    <property type="entry name" value="LYSINE--TRNA LIGASE, CHLOROPLASTIC_MITOCHONDRIAL"/>
    <property type="match status" value="1"/>
</dbReference>
<dbReference type="CDD" id="cd04322">
    <property type="entry name" value="LysRS_N"/>
    <property type="match status" value="1"/>
</dbReference>
<dbReference type="Gene3D" id="2.40.50.140">
    <property type="entry name" value="Nucleic acid-binding proteins"/>
    <property type="match status" value="1"/>
</dbReference>
<evidence type="ECO:0000256" key="12">
    <source>
        <dbReference type="ARBA" id="ARBA00023098"/>
    </source>
</evidence>
<comment type="similarity">
    <text evidence="2">In the N-terminal section; belongs to the LPG synthetase family.</text>
</comment>
<dbReference type="InterPro" id="IPR012340">
    <property type="entry name" value="NA-bd_OB-fold"/>
</dbReference>
<keyword evidence="10 19" id="KW-0067">ATP-binding</keyword>
<evidence type="ECO:0000256" key="8">
    <source>
        <dbReference type="ARBA" id="ARBA00022723"/>
    </source>
</evidence>
<evidence type="ECO:0000256" key="10">
    <source>
        <dbReference type="ARBA" id="ARBA00022840"/>
    </source>
</evidence>
<dbReference type="InterPro" id="IPR002313">
    <property type="entry name" value="Lys-tRNA-ligase_II"/>
</dbReference>
<dbReference type="GO" id="GO:0005524">
    <property type="term" value="F:ATP binding"/>
    <property type="evidence" value="ECO:0007669"/>
    <property type="project" value="UniProtKB-UniRule"/>
</dbReference>
<evidence type="ECO:0000256" key="5">
    <source>
        <dbReference type="ARBA" id="ARBA00022598"/>
    </source>
</evidence>
<dbReference type="InterPro" id="IPR018149">
    <property type="entry name" value="Lys-tRNA-synth_II_C"/>
</dbReference>
<comment type="catalytic activity">
    <reaction evidence="18 19">
        <text>tRNA(Lys) + L-lysine + ATP = L-lysyl-tRNA(Lys) + AMP + diphosphate</text>
        <dbReference type="Rhea" id="RHEA:20792"/>
        <dbReference type="Rhea" id="RHEA-COMP:9696"/>
        <dbReference type="Rhea" id="RHEA-COMP:9697"/>
        <dbReference type="ChEBI" id="CHEBI:30616"/>
        <dbReference type="ChEBI" id="CHEBI:32551"/>
        <dbReference type="ChEBI" id="CHEBI:33019"/>
        <dbReference type="ChEBI" id="CHEBI:78442"/>
        <dbReference type="ChEBI" id="CHEBI:78529"/>
        <dbReference type="ChEBI" id="CHEBI:456215"/>
        <dbReference type="EC" id="6.1.1.6"/>
    </reaction>
</comment>
<evidence type="ECO:0000256" key="18">
    <source>
        <dbReference type="ARBA" id="ARBA00048573"/>
    </source>
</evidence>
<evidence type="ECO:0000256" key="2">
    <source>
        <dbReference type="ARBA" id="ARBA00005270"/>
    </source>
</evidence>
<dbReference type="Gene3D" id="3.30.930.10">
    <property type="entry name" value="Bira Bifunctional Protein, Domain 2"/>
    <property type="match status" value="1"/>
</dbReference>
<name>A0A291DFB8_9MICC</name>
<dbReference type="PRINTS" id="PR00982">
    <property type="entry name" value="TRNASYNTHLYS"/>
</dbReference>
<feature type="binding site" evidence="19">
    <location>
        <position position="1033"/>
    </location>
    <ligand>
        <name>Mg(2+)</name>
        <dbReference type="ChEBI" id="CHEBI:18420"/>
        <label>2</label>
    </ligand>
</feature>
<sequence>MMSHRTTSRRRTARAGQAPAPPSRYAEISARVVIGVYSFAALLTTFAWIISPLRRGRGFTWWEVTADLLNIPSTHTLPSAITMIVLVSGLIVRKRAALIAAIVFQVLGALIATHSAFTLAFPAGIMPKDRIFSSTVDTLSIVFACVLVPFLFSIRSAFPARIGRLSWVGAALTAVGGILLTTLVLWYLCHIGVWEPLRFITPWELLMHGMGIERTHPGVWAADVVAFLASFGYGASLVAALYLLARGYRAPDAWTGEKELKIRALLQQYGANDSLSYFATRRDKQVIFSPDQRAAITYRSVGSVCLASSDPVGDPDSWDAAIEQWMLQARSYGWVPAALSVSEAGARAYNRAGLSIIQMGEEAVLEADRFTLNDTSMLPVRQAVQRVRRGGYTAQMRRFAELDEQQRQQVAENISAWRHGRVERGFSMALNRVNDPADSSSVLVSAHDEAGQMVALLSFVPWGPTGLSLDVMRRSPEAPNGVVEFMVASLMEQAASLGVRRVSLNFAMFGHIFEAADQVGASAWNRFASRSLGVLDRFLQLRRLYRFNLKFAPLWVPRFLATEPTLAMANVVVASGMAEGFLPNLSARRLQDQEQVLSTDELEALRQMQLASVEELPEVSRSDQTQHRLRHLEALRAAGMDPYPLGGEIRSNGAPILGVKDALRIFSSENIPNSEFMVSGRIRALRNHGGVLFATLIEGGETLQVVMERSLVGERPLSLASRNLDTGDIIIVQGTYGVSRNGTPSLIAASWYMASKSLHPIPFDSFTDPEARLRRRSTDLLVHPDQMQNLRLRTAVIKALRARLDAEGFLEVETPILHTVHGGASAHPFRTYINAYGEDLTLRIAPELYLKRLVVGGSGPVYELGRDFRNEGADATHNPEFTVLEAYRPYADYVQMRELTERLIKDAAQAVFGSVSLPLGRKASSERVVRDVSGPWRVVSVCDALSEALGRRVDVQTDFEELLALAQQHGVRVHEGMGPGAIVEELYGELVEVHTVEPTFYTDFPAETSPLAAPHRSVPGLAERWDLVINGMEMGCAYSELADPLVQRERLTEQSLKAASGDLEAMEVDEDFLYALETGMPPTGGLGLGVDRLVMLLAQTQIRGVLSFPFVKPERS</sequence>
<keyword evidence="19" id="KW-0460">Magnesium</keyword>
<accession>A0A291DFB8</accession>
<keyword evidence="21" id="KW-0472">Membrane</keyword>
<evidence type="ECO:0000256" key="6">
    <source>
        <dbReference type="ARBA" id="ARBA00022679"/>
    </source>
</evidence>
<dbReference type="Pfam" id="PF01336">
    <property type="entry name" value="tRNA_anti-codon"/>
    <property type="match status" value="1"/>
</dbReference>
<proteinExistence type="inferred from homology"/>
<evidence type="ECO:0000313" key="24">
    <source>
        <dbReference type="Proteomes" id="UP000218628"/>
    </source>
</evidence>
<dbReference type="Pfam" id="PF09924">
    <property type="entry name" value="LPG_synthase_C"/>
    <property type="match status" value="1"/>
</dbReference>
<evidence type="ECO:0000256" key="20">
    <source>
        <dbReference type="SAM" id="MobiDB-lite"/>
    </source>
</evidence>
<evidence type="ECO:0000256" key="4">
    <source>
        <dbReference type="ARBA" id="ARBA00022475"/>
    </source>
</evidence>
<keyword evidence="6" id="KW-0808">Transferase</keyword>
<dbReference type="Proteomes" id="UP000218628">
    <property type="component" value="Chromosome"/>
</dbReference>
<comment type="subcellular location">
    <subcellularLocation>
        <location evidence="1">Cell membrane</location>
        <topology evidence="1">Multi-pass membrane protein</topology>
    </subcellularLocation>
    <subcellularLocation>
        <location evidence="19">Cytoplasm</location>
    </subcellularLocation>
</comment>
<keyword evidence="7 21" id="KW-0812">Transmembrane</keyword>
<dbReference type="NCBIfam" id="NF001756">
    <property type="entry name" value="PRK00484.1"/>
    <property type="match status" value="1"/>
</dbReference>
<keyword evidence="13 19" id="KW-0030">Aminoacyl-tRNA synthetase</keyword>
<evidence type="ECO:0000256" key="13">
    <source>
        <dbReference type="ARBA" id="ARBA00023146"/>
    </source>
</evidence>
<dbReference type="NCBIfam" id="TIGR00499">
    <property type="entry name" value="lysS_bact"/>
    <property type="match status" value="1"/>
</dbReference>
<feature type="region of interest" description="Disordered" evidence="20">
    <location>
        <begin position="1"/>
        <end position="21"/>
    </location>
</feature>
<dbReference type="GO" id="GO:0006430">
    <property type="term" value="P:lysyl-tRNA aminoacylation"/>
    <property type="evidence" value="ECO:0007669"/>
    <property type="project" value="UniProtKB-UniRule"/>
</dbReference>
<evidence type="ECO:0000256" key="21">
    <source>
        <dbReference type="SAM" id="Phobius"/>
    </source>
</evidence>
<evidence type="ECO:0000256" key="3">
    <source>
        <dbReference type="ARBA" id="ARBA00009968"/>
    </source>
</evidence>
<evidence type="ECO:0000256" key="16">
    <source>
        <dbReference type="ARBA" id="ARBA00024681"/>
    </source>
</evidence>
<dbReference type="InterPro" id="IPR031553">
    <property type="entry name" value="tRNA-synt_2_TM"/>
</dbReference>
<feature type="transmembrane region" description="Helical" evidence="21">
    <location>
        <begin position="131"/>
        <end position="153"/>
    </location>
</feature>
<dbReference type="GO" id="GO:0004824">
    <property type="term" value="F:lysine-tRNA ligase activity"/>
    <property type="evidence" value="ECO:0007669"/>
    <property type="project" value="UniProtKB-UniRule"/>
</dbReference>
<evidence type="ECO:0000313" key="23">
    <source>
        <dbReference type="EMBL" id="ATF63103.1"/>
    </source>
</evidence>
<evidence type="ECO:0000259" key="22">
    <source>
        <dbReference type="PROSITE" id="PS50862"/>
    </source>
</evidence>
<feature type="domain" description="Aminoacyl-transfer RNA synthetases class-II family profile" evidence="22">
    <location>
        <begin position="790"/>
        <end position="1113"/>
    </location>
</feature>
<comment type="catalytic activity">
    <reaction evidence="17">
        <text>L-lysyl-tRNA(Lys) + a 1,2-diacyl-sn-glycero-3-phospho-(1'-sn-glycerol) = a 1,2-diacyl-sn-glycero-3-phospho-1'-(3'-O-L-lysyl)-sn-glycerol + tRNA(Lys)</text>
        <dbReference type="Rhea" id="RHEA:10668"/>
        <dbReference type="Rhea" id="RHEA-COMP:9696"/>
        <dbReference type="Rhea" id="RHEA-COMP:9697"/>
        <dbReference type="ChEBI" id="CHEBI:64716"/>
        <dbReference type="ChEBI" id="CHEBI:75792"/>
        <dbReference type="ChEBI" id="CHEBI:78442"/>
        <dbReference type="ChEBI" id="CHEBI:78529"/>
        <dbReference type="EC" id="2.3.2.3"/>
    </reaction>
</comment>
<dbReference type="InterPro" id="IPR044136">
    <property type="entry name" value="Lys-tRNA-ligase_II_N"/>
</dbReference>
<dbReference type="GO" id="GO:0005829">
    <property type="term" value="C:cytosol"/>
    <property type="evidence" value="ECO:0007669"/>
    <property type="project" value="TreeGrafter"/>
</dbReference>
<dbReference type="InterPro" id="IPR004364">
    <property type="entry name" value="Aa-tRNA-synt_II"/>
</dbReference>
<feature type="transmembrane region" description="Helical" evidence="21">
    <location>
        <begin position="99"/>
        <end position="125"/>
    </location>
</feature>
<evidence type="ECO:0000256" key="1">
    <source>
        <dbReference type="ARBA" id="ARBA00004651"/>
    </source>
</evidence>
<feature type="binding site" evidence="19">
    <location>
        <position position="1033"/>
    </location>
    <ligand>
        <name>Mg(2+)</name>
        <dbReference type="ChEBI" id="CHEBI:18420"/>
        <label>1</label>
    </ligand>
</feature>
<evidence type="ECO:0000256" key="17">
    <source>
        <dbReference type="ARBA" id="ARBA00047540"/>
    </source>
</evidence>
<comment type="similarity">
    <text evidence="3">In the C-terminal section; belongs to the class-II aminoacyl-tRNA synthetase family.</text>
</comment>
<protein>
    <recommendedName>
        <fullName evidence="19">Lysine--tRNA ligase</fullName>
        <ecNumber evidence="19">6.1.1.6</ecNumber>
    </recommendedName>
    <alternativeName>
        <fullName evidence="19">Lysyl-tRNA synthetase</fullName>
        <shortName evidence="19">LysRS</shortName>
    </alternativeName>
</protein>
<dbReference type="GO" id="GO:0006629">
    <property type="term" value="P:lipid metabolic process"/>
    <property type="evidence" value="ECO:0007669"/>
    <property type="project" value="UniProtKB-KW"/>
</dbReference>
<feature type="binding site" evidence="19">
    <location>
        <position position="1026"/>
    </location>
    <ligand>
        <name>Mg(2+)</name>
        <dbReference type="ChEBI" id="CHEBI:18420"/>
        <label>1</label>
    </ligand>
</feature>
<feature type="transmembrane region" description="Helical" evidence="21">
    <location>
        <begin position="165"/>
        <end position="188"/>
    </location>
</feature>
<dbReference type="EMBL" id="CP023510">
    <property type="protein sequence ID" value="ATF63103.1"/>
    <property type="molecule type" value="Genomic_DNA"/>
</dbReference>
<dbReference type="GO" id="GO:0046677">
    <property type="term" value="P:response to antibiotic"/>
    <property type="evidence" value="ECO:0007669"/>
    <property type="project" value="UniProtKB-KW"/>
</dbReference>
<comment type="similarity">
    <text evidence="19">Belongs to the class-II aminoacyl-tRNA synthetase family.</text>
</comment>
<dbReference type="HAMAP" id="MF_00252">
    <property type="entry name" value="Lys_tRNA_synth_class2"/>
    <property type="match status" value="1"/>
</dbReference>
<keyword evidence="14" id="KW-0046">Antibiotic resistance</keyword>
<feature type="transmembrane region" description="Helical" evidence="21">
    <location>
        <begin position="32"/>
        <end position="51"/>
    </location>
</feature>
<reference evidence="24" key="1">
    <citation type="submission" date="2017-09" db="EMBL/GenBank/DDBJ databases">
        <title>FDA dAtabase for Regulatory Grade micrObial Sequences (FDA-ARGOS): Supporting development and validation of Infectious Disease Dx tests.</title>
        <authorList>
            <person name="Minogue T."/>
            <person name="Wolcott M."/>
            <person name="Wasieloski L."/>
            <person name="Aguilar W."/>
            <person name="Moore D."/>
            <person name="Tallon L."/>
            <person name="Sadzewicz L."/>
            <person name="Ott S."/>
            <person name="Zhao X."/>
            <person name="Nagaraj S."/>
            <person name="Vavikolanu K."/>
            <person name="Aluvathingal J."/>
            <person name="Nadendla S."/>
            <person name="Sichtig H."/>
        </authorList>
    </citation>
    <scope>NUCLEOTIDE SEQUENCE [LARGE SCALE GENOMIC DNA]</scope>
    <source>
        <strain evidence="24">FDAARGOS_369</strain>
    </source>
</reference>
<dbReference type="PANTHER" id="PTHR42918">
    <property type="entry name" value="LYSYL-TRNA SYNTHETASE"/>
    <property type="match status" value="1"/>
</dbReference>
<keyword evidence="15" id="KW-0511">Multifunctional enzyme</keyword>
<dbReference type="Pfam" id="PF16995">
    <property type="entry name" value="tRNA-synt_2_TM"/>
    <property type="match status" value="1"/>
</dbReference>
<dbReference type="Pfam" id="PF00152">
    <property type="entry name" value="tRNA-synt_2"/>
    <property type="match status" value="1"/>
</dbReference>
<dbReference type="SUPFAM" id="SSF55681">
    <property type="entry name" value="Class II aaRS and biotin synthetases"/>
    <property type="match status" value="1"/>
</dbReference>
<dbReference type="PROSITE" id="PS50862">
    <property type="entry name" value="AA_TRNA_LIGASE_II"/>
    <property type="match status" value="1"/>
</dbReference>
<keyword evidence="11 21" id="KW-1133">Transmembrane helix</keyword>
<feature type="transmembrane region" description="Helical" evidence="21">
    <location>
        <begin position="71"/>
        <end position="92"/>
    </location>
</feature>
<dbReference type="InterPro" id="IPR006195">
    <property type="entry name" value="aa-tRNA-synth_II"/>
</dbReference>
<dbReference type="AlphaFoldDB" id="A0A291DFB8"/>
<dbReference type="SUPFAM" id="SSF50249">
    <property type="entry name" value="Nucleic acid-binding proteins"/>
    <property type="match status" value="1"/>
</dbReference>
<evidence type="ECO:0000256" key="19">
    <source>
        <dbReference type="HAMAP-Rule" id="MF_00252"/>
    </source>
</evidence>
<keyword evidence="9 19" id="KW-0547">Nucleotide-binding</keyword>
<comment type="function">
    <text evidence="16">Catalyzes the production of L-lysyl-tRNA(Lys)transfer and the transfer of a lysyl group from L-lysyl-tRNA(Lys) to membrane-bound phosphatidylglycerol (PG), which produces lysylphosphatidylglycerol (LPG), one of the components of the bacterial membrane with a positive net charge. LPG synthesis contributes to the resistance to cationic antimicrobial peptides (CAMPs) and likely protects M.tuberculosis against the CAMPs produced by competiting microorganisms (bacteriocins). In fact, the modification of anionic phosphatidylglycerol with positively charged L-lysine results in repulsion of the peptides.</text>
</comment>
<gene>
    <name evidence="19" type="primary">lysS</name>
    <name evidence="23" type="ORF">CO690_05180</name>
</gene>
<evidence type="ECO:0000256" key="15">
    <source>
        <dbReference type="ARBA" id="ARBA00023268"/>
    </source>
</evidence>
<evidence type="ECO:0000256" key="14">
    <source>
        <dbReference type="ARBA" id="ARBA00023251"/>
    </source>
</evidence>
<dbReference type="EC" id="6.1.1.6" evidence="19"/>
<dbReference type="GO" id="GO:0000287">
    <property type="term" value="F:magnesium ion binding"/>
    <property type="evidence" value="ECO:0007669"/>
    <property type="project" value="UniProtKB-UniRule"/>
</dbReference>
<dbReference type="InterPro" id="IPR004365">
    <property type="entry name" value="NA-bd_OB_tRNA"/>
</dbReference>
<keyword evidence="19" id="KW-0963">Cytoplasm</keyword>
<evidence type="ECO:0000256" key="11">
    <source>
        <dbReference type="ARBA" id="ARBA00022989"/>
    </source>
</evidence>
<comment type="cofactor">
    <cofactor evidence="19">
        <name>Mg(2+)</name>
        <dbReference type="ChEBI" id="CHEBI:18420"/>
    </cofactor>
    <text evidence="19">Binds 3 Mg(2+) ions per subunit.</text>
</comment>
<dbReference type="RefSeq" id="WP_083294440.1">
    <property type="nucleotide sequence ID" value="NZ_CALGWP010000068.1"/>
</dbReference>
<feature type="compositionally biased region" description="Basic residues" evidence="20">
    <location>
        <begin position="1"/>
        <end position="13"/>
    </location>
</feature>
<keyword evidence="4" id="KW-1003">Cell membrane</keyword>
<dbReference type="InterPro" id="IPR024320">
    <property type="entry name" value="LPG_synthase_C"/>
</dbReference>
<keyword evidence="5 19" id="KW-0436">Ligase</keyword>
<dbReference type="GO" id="GO:0005886">
    <property type="term" value="C:plasma membrane"/>
    <property type="evidence" value="ECO:0007669"/>
    <property type="project" value="UniProtKB-SubCell"/>
</dbReference>
<dbReference type="NCBIfam" id="NF002821">
    <property type="entry name" value="PRK02983.1"/>
    <property type="match status" value="1"/>
</dbReference>
<dbReference type="GO" id="GO:0000049">
    <property type="term" value="F:tRNA binding"/>
    <property type="evidence" value="ECO:0007669"/>
    <property type="project" value="TreeGrafter"/>
</dbReference>
<keyword evidence="8 19" id="KW-0479">Metal-binding</keyword>